<dbReference type="RefSeq" id="WP_265961425.1">
    <property type="nucleotide sequence ID" value="NZ_JAPEVI010000003.1"/>
</dbReference>
<evidence type="ECO:0000313" key="2">
    <source>
        <dbReference type="Proteomes" id="UP001300261"/>
    </source>
</evidence>
<gene>
    <name evidence="1" type="ORF">ON753_04740</name>
</gene>
<organism evidence="1 2">
    <name type="scientific">Roseibium salinum</name>
    <dbReference type="NCBI Taxonomy" id="1604349"/>
    <lineage>
        <taxon>Bacteria</taxon>
        <taxon>Pseudomonadati</taxon>
        <taxon>Pseudomonadota</taxon>
        <taxon>Alphaproteobacteria</taxon>
        <taxon>Hyphomicrobiales</taxon>
        <taxon>Stappiaceae</taxon>
        <taxon>Roseibium</taxon>
    </lineage>
</organism>
<accession>A0ABT3QXQ3</accession>
<reference evidence="1 2" key="1">
    <citation type="journal article" date="2016" name="Int. J. Syst. Evol. Microbiol.">
        <title>Labrenzia salina sp. nov., isolated from the rhizosphere of the halophyte Arthrocnemum macrostachyum.</title>
        <authorList>
            <person name="Camacho M."/>
            <person name="Redondo-Gomez S."/>
            <person name="Rodriguez-Llorente I."/>
            <person name="Rohde M."/>
            <person name="Sproer C."/>
            <person name="Schumann P."/>
            <person name="Klenk H.P."/>
            <person name="Montero-Calasanz M.D.C."/>
        </authorList>
    </citation>
    <scope>NUCLEOTIDE SEQUENCE [LARGE SCALE GENOMIC DNA]</scope>
    <source>
        <strain evidence="1 2">DSM 29163</strain>
    </source>
</reference>
<dbReference type="EMBL" id="JAPEVI010000003">
    <property type="protein sequence ID" value="MCX2721716.1"/>
    <property type="molecule type" value="Genomic_DNA"/>
</dbReference>
<dbReference type="InterPro" id="IPR008727">
    <property type="entry name" value="PAAR_motif"/>
</dbReference>
<protein>
    <submittedName>
        <fullName evidence="1">PAAR domain-containing protein</fullName>
    </submittedName>
</protein>
<sequence>MKFPAARLTDMHTCPSCAGVPAPIAYKCAYSVLTGKMPQARVTDLCVCLGPPPPVGGDPIVTGAWTVLVEKLPAARMTDLTLKGGAIVSGFPTVLIGTSG</sequence>
<keyword evidence="2" id="KW-1185">Reference proteome</keyword>
<dbReference type="Pfam" id="PF05488">
    <property type="entry name" value="PAAR_motif"/>
    <property type="match status" value="1"/>
</dbReference>
<proteinExistence type="predicted"/>
<dbReference type="Proteomes" id="UP001300261">
    <property type="component" value="Unassembled WGS sequence"/>
</dbReference>
<comment type="caution">
    <text evidence="1">The sequence shown here is derived from an EMBL/GenBank/DDBJ whole genome shotgun (WGS) entry which is preliminary data.</text>
</comment>
<name>A0ABT3QXQ3_9HYPH</name>
<evidence type="ECO:0000313" key="1">
    <source>
        <dbReference type="EMBL" id="MCX2721716.1"/>
    </source>
</evidence>
<dbReference type="Gene3D" id="2.60.200.60">
    <property type="match status" value="1"/>
</dbReference>